<dbReference type="InterPro" id="IPR045851">
    <property type="entry name" value="AMP-bd_C_sf"/>
</dbReference>
<dbReference type="InterPro" id="IPR025110">
    <property type="entry name" value="AMP-bd_C"/>
</dbReference>
<comment type="caution">
    <text evidence="6">The sequence shown here is derived from an EMBL/GenBank/DDBJ whole genome shotgun (WGS) entry which is preliminary data.</text>
</comment>
<dbReference type="InterPro" id="IPR036736">
    <property type="entry name" value="ACP-like_sf"/>
</dbReference>
<comment type="cofactor">
    <cofactor evidence="1">
        <name>pantetheine 4'-phosphate</name>
        <dbReference type="ChEBI" id="CHEBI:47942"/>
    </cofactor>
</comment>
<dbReference type="PROSITE" id="PS00455">
    <property type="entry name" value="AMP_BINDING"/>
    <property type="match status" value="1"/>
</dbReference>
<dbReference type="Gene3D" id="3.40.50.980">
    <property type="match status" value="4"/>
</dbReference>
<dbReference type="InterPro" id="IPR029058">
    <property type="entry name" value="AB_hydrolase_fold"/>
</dbReference>
<dbReference type="Gene3D" id="3.30.300.30">
    <property type="match status" value="2"/>
</dbReference>
<dbReference type="InterPro" id="IPR009081">
    <property type="entry name" value="PP-bd_ACP"/>
</dbReference>
<accession>A0A2S3X297</accession>
<evidence type="ECO:0000256" key="3">
    <source>
        <dbReference type="ARBA" id="ARBA00022450"/>
    </source>
</evidence>
<dbReference type="CDD" id="cd05930">
    <property type="entry name" value="A_NRPS"/>
    <property type="match status" value="1"/>
</dbReference>
<dbReference type="PANTHER" id="PTHR45398:SF1">
    <property type="entry name" value="ENZYME, PUTATIVE (JCVI)-RELATED"/>
    <property type="match status" value="1"/>
</dbReference>
<dbReference type="InterPro" id="IPR020806">
    <property type="entry name" value="PKS_PP-bd"/>
</dbReference>
<dbReference type="CDD" id="cd19543">
    <property type="entry name" value="DCL_NRPS"/>
    <property type="match status" value="1"/>
</dbReference>
<dbReference type="GO" id="GO:0043041">
    <property type="term" value="P:amino acid activation for nonribosomal peptide biosynthetic process"/>
    <property type="evidence" value="ECO:0007669"/>
    <property type="project" value="UniProtKB-ARBA"/>
</dbReference>
<dbReference type="NCBIfam" id="NF003417">
    <property type="entry name" value="PRK04813.1"/>
    <property type="match status" value="2"/>
</dbReference>
<evidence type="ECO:0000256" key="4">
    <source>
        <dbReference type="ARBA" id="ARBA00022553"/>
    </source>
</evidence>
<feature type="domain" description="Carrier" evidence="5">
    <location>
        <begin position="998"/>
        <end position="1072"/>
    </location>
</feature>
<dbReference type="SUPFAM" id="SSF47336">
    <property type="entry name" value="ACP-like"/>
    <property type="match status" value="2"/>
</dbReference>
<gene>
    <name evidence="6" type="ORF">BGP84_07640</name>
</gene>
<dbReference type="CDD" id="cd19534">
    <property type="entry name" value="E_NRPS"/>
    <property type="match status" value="1"/>
</dbReference>
<evidence type="ECO:0000313" key="7">
    <source>
        <dbReference type="Proteomes" id="UP000237230"/>
    </source>
</evidence>
<dbReference type="FunFam" id="2.30.38.10:FF:000001">
    <property type="entry name" value="Non-ribosomal peptide synthetase PvdI"/>
    <property type="match status" value="1"/>
</dbReference>
<dbReference type="Gene3D" id="3.30.559.30">
    <property type="entry name" value="Nonribosomal peptide synthetase, condensation domain"/>
    <property type="match status" value="3"/>
</dbReference>
<dbReference type="RefSeq" id="WP_103446440.1">
    <property type="nucleotide sequence ID" value="NZ_MINH01000019.1"/>
</dbReference>
<dbReference type="SMART" id="SM00823">
    <property type="entry name" value="PKS_PP"/>
    <property type="match status" value="2"/>
</dbReference>
<evidence type="ECO:0000256" key="2">
    <source>
        <dbReference type="ARBA" id="ARBA00006432"/>
    </source>
</evidence>
<keyword evidence="4" id="KW-0597">Phosphoprotein</keyword>
<dbReference type="Gene3D" id="1.10.1200.10">
    <property type="entry name" value="ACP-like"/>
    <property type="match status" value="1"/>
</dbReference>
<dbReference type="Pfam" id="PF13193">
    <property type="entry name" value="AMP-binding_C"/>
    <property type="match status" value="1"/>
</dbReference>
<organism evidence="6 7">
    <name type="scientific">Pseudomonas putida</name>
    <name type="common">Arthrobacter siderocapsulatus</name>
    <dbReference type="NCBI Taxonomy" id="303"/>
    <lineage>
        <taxon>Bacteria</taxon>
        <taxon>Pseudomonadati</taxon>
        <taxon>Pseudomonadota</taxon>
        <taxon>Gammaproteobacteria</taxon>
        <taxon>Pseudomonadales</taxon>
        <taxon>Pseudomonadaceae</taxon>
        <taxon>Pseudomonas</taxon>
    </lineage>
</organism>
<dbReference type="Gene3D" id="2.30.38.10">
    <property type="entry name" value="Luciferase, Domain 3"/>
    <property type="match status" value="2"/>
</dbReference>
<comment type="similarity">
    <text evidence="2">Belongs to the ATP-dependent AMP-binding enzyme family.</text>
</comment>
<sequence>MTRNTTLRIAEKFIGLPLEQRRQFLAKLRQDGKDFGLLPIPVSRHGLEAIPLSYAQQRLLFLWQLDPQSAAYNMAAGLRLQGELDQCRLQGAFDALIERHEALRTVFQVDGEQPLQRVLSAEPLALRHVDIGTADEAELARQVEDEVGRPFDLLNGPLLRASLFRLGQEEHVLVVCMHHIVCDGWSMDVMVREFVQCYQGGAQGLPALPLQYADYAVWQRRWLEAGEGERQLQHWREQLGDEHQLLDVATDFQRPPVQSLQGETLKFDFGGPLSQRLRDAARGQGVTLFMLMLTVYALFLSRNSGQRDIRIGVPNANRGREEVEGLIGFFVNTQVLRCVVDERLSLSEMLVRVREATFAAQANQELPFEQLVEVLAPERSLGHNPLFQAKFNQNVGVQKQTALQLPGLAVSEYPLRKEGTHFDLALDITDDGSLVHGEMTYASDLYQRSTIEGFIAALRELFDTLLTAPDAPLHTLVKAPAAEVASHREQPALVLQRWHEQVRRQPEGIAAACAGQQLSHAELDSQANRLAHHLRDLGVATGAPVAVLMERSLDWLVCLLGVLKAGGAYMPLDIKAPTERLQGMLQRSGAQVLLCEAAELRQQALAASGCQVQPYAPERWASLPGDAPAAGTLAGAPAYVIHTSGSAGQPKGVVVSHGALASYVDGLLQRLDLAADASMALVSTIAADLGHTVLFGALCSGRTLHVLPEALGFDPDAFAAYMAEQRIGVLKIVPSHLNGLLQAANAADVLPEHALIVGGEACSPALYQKVRQLKPGCRFINHYGPSETTVGVLTHELQGAVTQAMPLGAALPGASVRVLDDVLNVLPARVAGELYIGGDSLAQGYLDQAALTAERFVPDPFGAPGTRLYRSGDRVQRDNAGLLHFLGRADDQVKIRGYRVEPGEVGRVLRGLAGVHDAVVLAVPQGDDAAQLQLVGWCVPGTPQLSVEALREQLQALLPDYLVPAHLLLLERLPLTANGKLDRRALPLPQVQLKRHVAASTPLEEQLLAIWQAVLKRDDIGVEDNFFELGGDSILSLQIIARAKRQGIKLSPRQLFEKQTIAQLAQVAKVAPVPAKPAAVAQVSGAMPLLPVQARFFELALNQPGHYNQAVMLQPRQALTANIVEQALALLVNQHDALRLAFNKAHGSWHAEYRAGIPGAMLWHRQAADAAQLQAIAEEAQGSLDLAQGPLLRAVLCDLADGGQRLLLMIHHLVVDGVSWRVLLEDLEQACVALLAGRTPALAEKGTAFKAWAERLVGWAQAPARDAELAYWQATLAGQTGDLPAARRDAGLQVRHARTVRCRLDADTTQSLLQQAPAAYRTQVNDLLLTALARVLCRWTGQGSALVQLEGHGREDLFDGVDLSRTVGWFTSLFPVALTPADDLAGSLKAIKEQLRGVPGRGIGHGVLRYLGSPAQQAALQALPPARVTFNYLGQFDQGFGEDRLFAPALESVGATQAADAPLGNWLSVNGQVLGGELELGFTFSQAMFDEPMIAGLADDYARELAALVAHCLDSQAGGATPADFPLAGLTQAQLDALPVDLRQVENIYPLAPMQEGMLFHSLYDGQASSYVNRLRLDLDDLDPERFIQAWQQALDQHESLRAGFAWEQGLEAPRQVVLRHVQLPVERFDWAGEADIDARLEALAQAEQARVFDLGQAPLLRLVLVRTGPQRHHLIYTSHHILMDGWSNSLLFAAVMQAYSGQPAALAQATRSDYLGWLQQQDRAAAEAFWKAQLLDLDGPTLLGGTRDANEAGQGAVVLELGEPLSQALKHFAQAQQVTLNSVLQAAWALLLQRRTGQRRPCFGATVSGRPAELPGIEQQLGLFINTLPVAAEPQGPMPVADWVREVQALNLRLREYEYLPLYAIQAAAGRHGEALFDSLLVFENYPLAQSLSDSSAGLRLSGLDYQEYSGYPLTLIAEARDRMQLTFAYQRQVFGHAQVQQMAAELRHLLQGFASAPYALLGSFELIDAEAHSRIVKGWNATARDYPGSPYVHQLFEQQAARQPQAPALTFADHTLSYADLNAEANRLAQYLRGMGVGPDVLVGIAAERSVEMVVGLLAILKAGGAYVPLDPEYPQDRLAYMFEDSGIALLLTQSHLRDSLPIPGGLAVLDLDRAEAWNTLEAHNPAVELHPENLAYVIYTSGSTGKPKGAGNRHVALHNRLAWMQEAYLLTTNDSVLQKTPFSFDVSVWEFFWPLMEGARLVMALPGDHRDPARLAELITRERISTLHFVPSMLQAFVGDENAARCTSLQRIICSGEALPVELQRQTLALLPQSGLYNLYGPTEAAIDVTHWTCVEEGKDAVPIGQPIANLQTYVLDGELNPVSPGVTGELYLGGVGLARGYHRRPSLTAERFVTSPYGTGQRLYRTGDLARQREDGVIEYVGRIDHQVKIRGLRIELGEIEARLKEQDAVREAVVVAADGPSGKQLVAYLVAERADSLAAIKAHLATVLPEYMVPSQWVLLERMPLSPNGKLDRKALPKPELGQSRHQYLAPQSELEQRLAALWQDVLQVERVGLNDNFFELGGHSLLLVRLVSRIKTEFAIELAMQDAYLADNLGALATLVASNASPAQHDYDAIFDALDELEALDV</sequence>
<dbReference type="Gene3D" id="3.40.50.1820">
    <property type="entry name" value="alpha/beta hydrolase"/>
    <property type="match status" value="1"/>
</dbReference>
<dbReference type="NCBIfam" id="TIGR01733">
    <property type="entry name" value="AA-adenyl-dom"/>
    <property type="match status" value="2"/>
</dbReference>
<dbReference type="InterPro" id="IPR020845">
    <property type="entry name" value="AMP-binding_CS"/>
</dbReference>
<reference evidence="6 7" key="2">
    <citation type="submission" date="2018-03" db="EMBL/GenBank/DDBJ databases">
        <title>Draft genome of Pseudomonas putida strain KH-21-114.</title>
        <authorList>
            <person name="Yoshizawa S."/>
            <person name="Khan N.H."/>
            <person name="Nishimura M."/>
            <person name="Chiura H.X."/>
            <person name="Ogura Y."/>
            <person name="Hayashi T."/>
            <person name="Kogure K."/>
        </authorList>
    </citation>
    <scope>NUCLEOTIDE SEQUENCE [LARGE SCALE GENOMIC DNA]</scope>
    <source>
        <strain evidence="6 7">KH-21-114</strain>
    </source>
</reference>
<name>A0A2S3X297_PSEPU</name>
<dbReference type="SUPFAM" id="SSF52777">
    <property type="entry name" value="CoA-dependent acyltransferases"/>
    <property type="match status" value="6"/>
</dbReference>
<dbReference type="PANTHER" id="PTHR45398">
    <property type="match status" value="1"/>
</dbReference>
<dbReference type="OrthoDB" id="9757559at2"/>
<dbReference type="FunFam" id="3.40.50.980:FF:000002">
    <property type="entry name" value="Enterobactin synthetase component F"/>
    <property type="match status" value="1"/>
</dbReference>
<dbReference type="NCBIfam" id="TIGR01720">
    <property type="entry name" value="NRPS-para261"/>
    <property type="match status" value="1"/>
</dbReference>
<protein>
    <submittedName>
        <fullName evidence="6">Non-ribosomal peptide synthetase</fullName>
    </submittedName>
</protein>
<dbReference type="InterPro" id="IPR010071">
    <property type="entry name" value="AA_adenyl_dom"/>
</dbReference>
<dbReference type="InterPro" id="IPR001242">
    <property type="entry name" value="Condensation_dom"/>
</dbReference>
<dbReference type="InterPro" id="IPR000873">
    <property type="entry name" value="AMP-dep_synth/lig_dom"/>
</dbReference>
<dbReference type="InterPro" id="IPR023213">
    <property type="entry name" value="CAT-like_dom_sf"/>
</dbReference>
<dbReference type="Gene3D" id="3.30.559.10">
    <property type="entry name" value="Chloramphenicol acetyltransferase-like domain"/>
    <property type="match status" value="3"/>
</dbReference>
<dbReference type="InterPro" id="IPR010060">
    <property type="entry name" value="NRPS_synth"/>
</dbReference>
<dbReference type="FunFam" id="1.10.1200.10:FF:000005">
    <property type="entry name" value="Nonribosomal peptide synthetase 1"/>
    <property type="match status" value="2"/>
</dbReference>
<feature type="domain" description="Carrier" evidence="5">
    <location>
        <begin position="2495"/>
        <end position="2570"/>
    </location>
</feature>
<dbReference type="PROSITE" id="PS00012">
    <property type="entry name" value="PHOSPHOPANTETHEINE"/>
    <property type="match status" value="2"/>
</dbReference>
<dbReference type="GO" id="GO:0031177">
    <property type="term" value="F:phosphopantetheine binding"/>
    <property type="evidence" value="ECO:0007669"/>
    <property type="project" value="InterPro"/>
</dbReference>
<dbReference type="CDD" id="cd19531">
    <property type="entry name" value="LCL_NRPS-like"/>
    <property type="match status" value="1"/>
</dbReference>
<dbReference type="FunFam" id="3.40.50.12780:FF:000012">
    <property type="entry name" value="Non-ribosomal peptide synthetase"/>
    <property type="match status" value="1"/>
</dbReference>
<keyword evidence="3" id="KW-0596">Phosphopantetheine</keyword>
<evidence type="ECO:0000256" key="1">
    <source>
        <dbReference type="ARBA" id="ARBA00001957"/>
    </source>
</evidence>
<proteinExistence type="inferred from homology"/>
<reference evidence="6 7" key="1">
    <citation type="submission" date="2016-08" db="EMBL/GenBank/DDBJ databases">
        <authorList>
            <person name="Seilhamer J.J."/>
        </authorList>
    </citation>
    <scope>NUCLEOTIDE SEQUENCE [LARGE SCALE GENOMIC DNA]</scope>
    <source>
        <strain evidence="6 7">KH-21-114</strain>
    </source>
</reference>
<dbReference type="EMBL" id="MINH01000019">
    <property type="protein sequence ID" value="POG09603.1"/>
    <property type="molecule type" value="Genomic_DNA"/>
</dbReference>
<dbReference type="CDD" id="cd17646">
    <property type="entry name" value="A_NRPS_AB3403-like"/>
    <property type="match status" value="1"/>
</dbReference>
<dbReference type="GO" id="GO:0044550">
    <property type="term" value="P:secondary metabolite biosynthetic process"/>
    <property type="evidence" value="ECO:0007669"/>
    <property type="project" value="UniProtKB-ARBA"/>
</dbReference>
<dbReference type="Pfam" id="PF00550">
    <property type="entry name" value="PP-binding"/>
    <property type="match status" value="2"/>
</dbReference>
<dbReference type="InterPro" id="IPR006162">
    <property type="entry name" value="Ppantetheine_attach_site"/>
</dbReference>
<evidence type="ECO:0000313" key="6">
    <source>
        <dbReference type="EMBL" id="POG09603.1"/>
    </source>
</evidence>
<dbReference type="FunFam" id="3.40.50.980:FF:000001">
    <property type="entry name" value="Non-ribosomal peptide synthetase"/>
    <property type="match status" value="2"/>
</dbReference>
<dbReference type="FunFam" id="3.30.559.10:FF:000012">
    <property type="entry name" value="Non-ribosomal peptide synthetase"/>
    <property type="match status" value="1"/>
</dbReference>
<evidence type="ECO:0000259" key="5">
    <source>
        <dbReference type="PROSITE" id="PS50075"/>
    </source>
</evidence>
<dbReference type="FunFam" id="3.30.300.30:FF:000010">
    <property type="entry name" value="Enterobactin synthetase component F"/>
    <property type="match status" value="2"/>
</dbReference>
<dbReference type="Pfam" id="PF00501">
    <property type="entry name" value="AMP-binding"/>
    <property type="match status" value="2"/>
</dbReference>
<dbReference type="Pfam" id="PF00668">
    <property type="entry name" value="Condensation"/>
    <property type="match status" value="3"/>
</dbReference>
<dbReference type="GO" id="GO:0003824">
    <property type="term" value="F:catalytic activity"/>
    <property type="evidence" value="ECO:0007669"/>
    <property type="project" value="InterPro"/>
</dbReference>
<dbReference type="SUPFAM" id="SSF56801">
    <property type="entry name" value="Acetyl-CoA synthetase-like"/>
    <property type="match status" value="2"/>
</dbReference>
<dbReference type="Proteomes" id="UP000237230">
    <property type="component" value="Unassembled WGS sequence"/>
</dbReference>
<dbReference type="PROSITE" id="PS50075">
    <property type="entry name" value="CARRIER"/>
    <property type="match status" value="2"/>
</dbReference>